<dbReference type="PROSITE" id="PS50297">
    <property type="entry name" value="ANK_REP_REGION"/>
    <property type="match status" value="1"/>
</dbReference>
<dbReference type="Pfam" id="PF12796">
    <property type="entry name" value="Ank_2"/>
    <property type="match status" value="1"/>
</dbReference>
<dbReference type="InterPro" id="IPR036770">
    <property type="entry name" value="Ankyrin_rpt-contain_sf"/>
</dbReference>
<reference evidence="1" key="1">
    <citation type="submission" date="2019-04" db="EMBL/GenBank/DDBJ databases">
        <authorList>
            <person name="Melise S."/>
            <person name="Noan J."/>
            <person name="Okalmin O."/>
        </authorList>
    </citation>
    <scope>NUCLEOTIDE SEQUENCE</scope>
    <source>
        <strain evidence="1">FN9</strain>
    </source>
</reference>
<protein>
    <submittedName>
        <fullName evidence="1">Uncharacterized protein</fullName>
    </submittedName>
</protein>
<dbReference type="Gene3D" id="3.40.50.410">
    <property type="entry name" value="von Willebrand factor, type A domain"/>
    <property type="match status" value="1"/>
</dbReference>
<name>A0A4V6YWX6_GIBZA</name>
<gene>
    <name evidence="1" type="ORF">FUG_LOCUS220893</name>
</gene>
<dbReference type="SUPFAM" id="SSF48403">
    <property type="entry name" value="Ankyrin repeat"/>
    <property type="match status" value="1"/>
</dbReference>
<dbReference type="PROSITE" id="PS50088">
    <property type="entry name" value="ANK_REPEAT"/>
    <property type="match status" value="1"/>
</dbReference>
<dbReference type="PANTHER" id="PTHR34706:SF3">
    <property type="entry name" value="ANKYRIN REPEAT PROTEIN (AFU_ORTHOLOGUE AFUA_7G06200)"/>
    <property type="match status" value="1"/>
</dbReference>
<dbReference type="AlphaFoldDB" id="A0A4V6YWX6"/>
<dbReference type="SUPFAM" id="SSF53300">
    <property type="entry name" value="vWA-like"/>
    <property type="match status" value="1"/>
</dbReference>
<dbReference type="SMART" id="SM00248">
    <property type="entry name" value="ANK"/>
    <property type="match status" value="3"/>
</dbReference>
<proteinExistence type="predicted"/>
<dbReference type="InterPro" id="IPR036465">
    <property type="entry name" value="vWFA_dom_sf"/>
</dbReference>
<dbReference type="EMBL" id="CAAKMV010000125">
    <property type="protein sequence ID" value="VIO56655.1"/>
    <property type="molecule type" value="Genomic_DNA"/>
</dbReference>
<accession>A0A4V6YWX6</accession>
<organism evidence="1">
    <name type="scientific">Gibberella zeae</name>
    <name type="common">Wheat head blight fungus</name>
    <name type="synonym">Fusarium graminearum</name>
    <dbReference type="NCBI Taxonomy" id="5518"/>
    <lineage>
        <taxon>Eukaryota</taxon>
        <taxon>Fungi</taxon>
        <taxon>Dikarya</taxon>
        <taxon>Ascomycota</taxon>
        <taxon>Pezizomycotina</taxon>
        <taxon>Sordariomycetes</taxon>
        <taxon>Hypocreomycetidae</taxon>
        <taxon>Hypocreales</taxon>
        <taxon>Nectriaceae</taxon>
        <taxon>Fusarium</taxon>
    </lineage>
</organism>
<dbReference type="PANTHER" id="PTHR34706">
    <property type="entry name" value="SLR1338 PROTEIN"/>
    <property type="match status" value="1"/>
</dbReference>
<dbReference type="InterPro" id="IPR002110">
    <property type="entry name" value="Ankyrin_rpt"/>
</dbReference>
<evidence type="ECO:0000313" key="1">
    <source>
        <dbReference type="EMBL" id="VIO56655.1"/>
    </source>
</evidence>
<dbReference type="Gene3D" id="1.25.40.20">
    <property type="entry name" value="Ankyrin repeat-containing domain"/>
    <property type="match status" value="1"/>
</dbReference>
<sequence length="494" mass="54032">MSIIADRVRDRTLSREDFKDLTNGDDINKPVDGNTPLGYAVLNGDTYAVRLLINHKASVTRKSPNGLSVLHMAVDAKENAARVVKILLESKVINVDEEDDSFPHDTPLMRALKNNPDPVIIKALKDRGASVTTPNSKGETALDLADRLLNSKAKEALVAPDPQNPTGISLPRFLVSSAFLLLDYLTPRKYLQDSVIAAFKMIYDQIVVPRLAAPSSPSQVSTYPKTKAELKAILEDVVATQGLESFFGPNSPVLQSILLQAYTVVNNPALNLQLTSAVVSSQFQMALYQPILYCDDSGSMKEENRWASQADIVSEIVGIMSLFSPDDKGAHLRFINKSSAGLDNLKGDALKAQMNFVPDGSTKIGTNLNSKILEPFIYSITDAGAAFDRPVLVIIITDGWPTEEPVDTLQNAIITCQQRLQAAHHPRDAVLFSANQIGSAPQAAQFLSGLMAVSQQPAFDGVLRISAERLDAQFQQLRNNRVTLFYWIEEVLFG</sequence>